<dbReference type="InterPro" id="IPR011335">
    <property type="entry name" value="Restrct_endonuc-II-like"/>
</dbReference>
<dbReference type="PANTHER" id="PTHR46609:SF8">
    <property type="entry name" value="YQAJ VIRAL RECOMBINASE DOMAIN-CONTAINING PROTEIN"/>
    <property type="match status" value="1"/>
</dbReference>
<sequence length="199" mass="22904">MDNPHKLKRRKLQMSGPDSDYGCIELGLPDMEPDVFDKKNTTEFLASLRLMEKERENLQGQSDSLLWKAERLKRLTASHFGTICKMKKSTKRGKSVVNILYSRFSRTAATRYGFENERNGIKDFEFKSDKKVARCGLFVDLEYRWLAALPDALVEDDGILEVISPAIASRLTPEEAIKEKKVKFCNIMYGKMFLKEDHA</sequence>
<dbReference type="CDD" id="cd22343">
    <property type="entry name" value="PDDEXK_lambda_exonuclease-like"/>
    <property type="match status" value="1"/>
</dbReference>
<dbReference type="EMBL" id="JARBHB010000002">
    <property type="protein sequence ID" value="KAJ8893617.1"/>
    <property type="molecule type" value="Genomic_DNA"/>
</dbReference>
<dbReference type="InterPro" id="IPR019080">
    <property type="entry name" value="YqaJ_viral_recombinase"/>
</dbReference>
<evidence type="ECO:0000313" key="2">
    <source>
        <dbReference type="EMBL" id="KAJ8893617.1"/>
    </source>
</evidence>
<evidence type="ECO:0000313" key="3">
    <source>
        <dbReference type="Proteomes" id="UP001159363"/>
    </source>
</evidence>
<dbReference type="SUPFAM" id="SSF52980">
    <property type="entry name" value="Restriction endonuclease-like"/>
    <property type="match status" value="1"/>
</dbReference>
<dbReference type="InterPro" id="IPR051703">
    <property type="entry name" value="NF-kappa-B_Signaling_Reg"/>
</dbReference>
<evidence type="ECO:0000259" key="1">
    <source>
        <dbReference type="Pfam" id="PF09588"/>
    </source>
</evidence>
<comment type="caution">
    <text evidence="2">The sequence shown here is derived from an EMBL/GenBank/DDBJ whole genome shotgun (WGS) entry which is preliminary data.</text>
</comment>
<feature type="domain" description="YqaJ viral recombinase" evidence="1">
    <location>
        <begin position="67"/>
        <end position="168"/>
    </location>
</feature>
<name>A0ABQ9IAX8_9NEOP</name>
<dbReference type="PANTHER" id="PTHR46609">
    <property type="entry name" value="EXONUCLEASE, PHAGE-TYPE/RECB, C-TERMINAL DOMAIN-CONTAINING PROTEIN"/>
    <property type="match status" value="1"/>
</dbReference>
<gene>
    <name evidence="2" type="ORF">PR048_006217</name>
</gene>
<dbReference type="Pfam" id="PF09588">
    <property type="entry name" value="YqaJ"/>
    <property type="match status" value="1"/>
</dbReference>
<proteinExistence type="predicted"/>
<reference evidence="2 3" key="1">
    <citation type="submission" date="2023-02" db="EMBL/GenBank/DDBJ databases">
        <title>LHISI_Scaffold_Assembly.</title>
        <authorList>
            <person name="Stuart O.P."/>
            <person name="Cleave R."/>
            <person name="Magrath M.J.L."/>
            <person name="Mikheyev A.S."/>
        </authorList>
    </citation>
    <scope>NUCLEOTIDE SEQUENCE [LARGE SCALE GENOMIC DNA]</scope>
    <source>
        <strain evidence="2">Daus_M_001</strain>
        <tissue evidence="2">Leg muscle</tissue>
    </source>
</reference>
<keyword evidence="3" id="KW-1185">Reference proteome</keyword>
<dbReference type="Gene3D" id="3.90.320.10">
    <property type="match status" value="1"/>
</dbReference>
<dbReference type="InterPro" id="IPR011604">
    <property type="entry name" value="PDDEXK-like_dom_sf"/>
</dbReference>
<dbReference type="Proteomes" id="UP001159363">
    <property type="component" value="Chromosome 2"/>
</dbReference>
<accession>A0ABQ9IAX8</accession>
<protein>
    <recommendedName>
        <fullName evidence="1">YqaJ viral recombinase domain-containing protein</fullName>
    </recommendedName>
</protein>
<organism evidence="2 3">
    <name type="scientific">Dryococelus australis</name>
    <dbReference type="NCBI Taxonomy" id="614101"/>
    <lineage>
        <taxon>Eukaryota</taxon>
        <taxon>Metazoa</taxon>
        <taxon>Ecdysozoa</taxon>
        <taxon>Arthropoda</taxon>
        <taxon>Hexapoda</taxon>
        <taxon>Insecta</taxon>
        <taxon>Pterygota</taxon>
        <taxon>Neoptera</taxon>
        <taxon>Polyneoptera</taxon>
        <taxon>Phasmatodea</taxon>
        <taxon>Verophasmatodea</taxon>
        <taxon>Anareolatae</taxon>
        <taxon>Phasmatidae</taxon>
        <taxon>Eurycanthinae</taxon>
        <taxon>Dryococelus</taxon>
    </lineage>
</organism>